<dbReference type="InterPro" id="IPR051531">
    <property type="entry name" value="N-acetyltransferase"/>
</dbReference>
<sequence length="187" mass="21489">MADIKQWLKSQFPVLESERLILRRLEPGDIEALYSCMTDPAVLRHTAVGPAKLLFPDRLYRYFEEAYRSLRDLHFVLEHKHEHHLIGLCSLQYWTPSSGQARLGYMVSPLYWNQGLATEAVKTVFEFGHDTLGLTKVEARCSADNPASEHVLQKCGMCYISHLPASKGLNGEEIPVKLYRREWEKGE</sequence>
<dbReference type="InterPro" id="IPR000182">
    <property type="entry name" value="GNAT_dom"/>
</dbReference>
<comment type="caution">
    <text evidence="2">The sequence shown here is derived from an EMBL/GenBank/DDBJ whole genome shotgun (WGS) entry which is preliminary data.</text>
</comment>
<dbReference type="Pfam" id="PF13302">
    <property type="entry name" value="Acetyltransf_3"/>
    <property type="match status" value="1"/>
</dbReference>
<evidence type="ECO:0000313" key="2">
    <source>
        <dbReference type="EMBL" id="MFD1178320.1"/>
    </source>
</evidence>
<dbReference type="CDD" id="cd04301">
    <property type="entry name" value="NAT_SF"/>
    <property type="match status" value="1"/>
</dbReference>
<dbReference type="Gene3D" id="3.40.630.30">
    <property type="match status" value="1"/>
</dbReference>
<dbReference type="SUPFAM" id="SSF55729">
    <property type="entry name" value="Acyl-CoA N-acyltransferases (Nat)"/>
    <property type="match status" value="1"/>
</dbReference>
<protein>
    <submittedName>
        <fullName evidence="2">GNAT family N-acetyltransferase</fullName>
        <ecNumber evidence="2">2.3.-.-</ecNumber>
    </submittedName>
</protein>
<proteinExistence type="predicted"/>
<dbReference type="PROSITE" id="PS51186">
    <property type="entry name" value="GNAT"/>
    <property type="match status" value="1"/>
</dbReference>
<keyword evidence="2" id="KW-0808">Transferase</keyword>
<dbReference type="RefSeq" id="WP_379320760.1">
    <property type="nucleotide sequence ID" value="NZ_JBHTLM010000015.1"/>
</dbReference>
<keyword evidence="2" id="KW-0012">Acyltransferase</keyword>
<accession>A0ABW3S1K4</accession>
<organism evidence="2 3">
    <name type="scientific">Paenibacillus puldeungensis</name>
    <dbReference type="NCBI Taxonomy" id="696536"/>
    <lineage>
        <taxon>Bacteria</taxon>
        <taxon>Bacillati</taxon>
        <taxon>Bacillota</taxon>
        <taxon>Bacilli</taxon>
        <taxon>Bacillales</taxon>
        <taxon>Paenibacillaceae</taxon>
        <taxon>Paenibacillus</taxon>
    </lineage>
</organism>
<dbReference type="GO" id="GO:0016746">
    <property type="term" value="F:acyltransferase activity"/>
    <property type="evidence" value="ECO:0007669"/>
    <property type="project" value="UniProtKB-KW"/>
</dbReference>
<name>A0ABW3S1K4_9BACL</name>
<dbReference type="PANTHER" id="PTHR43792">
    <property type="entry name" value="GNAT FAMILY, PUTATIVE (AFU_ORTHOLOGUE AFUA_3G00765)-RELATED-RELATED"/>
    <property type="match status" value="1"/>
</dbReference>
<feature type="domain" description="N-acetyltransferase" evidence="1">
    <location>
        <begin position="20"/>
        <end position="181"/>
    </location>
</feature>
<reference evidence="3" key="1">
    <citation type="journal article" date="2019" name="Int. J. Syst. Evol. Microbiol.">
        <title>The Global Catalogue of Microorganisms (GCM) 10K type strain sequencing project: providing services to taxonomists for standard genome sequencing and annotation.</title>
        <authorList>
            <consortium name="The Broad Institute Genomics Platform"/>
            <consortium name="The Broad Institute Genome Sequencing Center for Infectious Disease"/>
            <person name="Wu L."/>
            <person name="Ma J."/>
        </authorList>
    </citation>
    <scope>NUCLEOTIDE SEQUENCE [LARGE SCALE GENOMIC DNA]</scope>
    <source>
        <strain evidence="3">CCUG 59189</strain>
    </source>
</reference>
<dbReference type="EC" id="2.3.-.-" evidence="2"/>
<gene>
    <name evidence="2" type="ORF">ACFQ3W_18750</name>
</gene>
<keyword evidence="3" id="KW-1185">Reference proteome</keyword>
<dbReference type="EMBL" id="JBHTLM010000015">
    <property type="protein sequence ID" value="MFD1178320.1"/>
    <property type="molecule type" value="Genomic_DNA"/>
</dbReference>
<evidence type="ECO:0000259" key="1">
    <source>
        <dbReference type="PROSITE" id="PS51186"/>
    </source>
</evidence>
<dbReference type="Proteomes" id="UP001597262">
    <property type="component" value="Unassembled WGS sequence"/>
</dbReference>
<dbReference type="InterPro" id="IPR016181">
    <property type="entry name" value="Acyl_CoA_acyltransferase"/>
</dbReference>
<evidence type="ECO:0000313" key="3">
    <source>
        <dbReference type="Proteomes" id="UP001597262"/>
    </source>
</evidence>